<protein>
    <submittedName>
        <fullName evidence="9">Murein L,D-transpeptidase family protein</fullName>
        <ecNumber evidence="9">2.-.-.-</ecNumber>
    </submittedName>
</protein>
<dbReference type="Proteomes" id="UP001589799">
    <property type="component" value="Unassembled WGS sequence"/>
</dbReference>
<dbReference type="InterPro" id="IPR038063">
    <property type="entry name" value="Transpep_catalytic_dom"/>
</dbReference>
<dbReference type="GO" id="GO:0016740">
    <property type="term" value="F:transferase activity"/>
    <property type="evidence" value="ECO:0007669"/>
    <property type="project" value="UniProtKB-KW"/>
</dbReference>
<name>A0ABV6I449_9RHOB</name>
<evidence type="ECO:0000256" key="5">
    <source>
        <dbReference type="ARBA" id="ARBA00022984"/>
    </source>
</evidence>
<feature type="active site" description="Proton donor/acceptor" evidence="7">
    <location>
        <position position="160"/>
    </location>
</feature>
<dbReference type="Pfam" id="PF03734">
    <property type="entry name" value="YkuD"/>
    <property type="match status" value="1"/>
</dbReference>
<dbReference type="RefSeq" id="WP_377698643.1">
    <property type="nucleotide sequence ID" value="NZ_JBHLWE010000029.1"/>
</dbReference>
<organism evidence="9 10">
    <name type="scientific">Paracoccus niistensis</name>
    <dbReference type="NCBI Taxonomy" id="632935"/>
    <lineage>
        <taxon>Bacteria</taxon>
        <taxon>Pseudomonadati</taxon>
        <taxon>Pseudomonadota</taxon>
        <taxon>Alphaproteobacteria</taxon>
        <taxon>Rhodobacterales</taxon>
        <taxon>Paracoccaceae</taxon>
        <taxon>Paracoccus</taxon>
    </lineage>
</organism>
<keyword evidence="6 7" id="KW-0961">Cell wall biogenesis/degradation</keyword>
<evidence type="ECO:0000256" key="2">
    <source>
        <dbReference type="ARBA" id="ARBA00005992"/>
    </source>
</evidence>
<dbReference type="PROSITE" id="PS52029">
    <property type="entry name" value="LD_TPASE"/>
    <property type="match status" value="1"/>
</dbReference>
<accession>A0ABV6I449</accession>
<reference evidence="9 10" key="1">
    <citation type="submission" date="2024-09" db="EMBL/GenBank/DDBJ databases">
        <authorList>
            <person name="Sun Q."/>
            <person name="Mori K."/>
        </authorList>
    </citation>
    <scope>NUCLEOTIDE SEQUENCE [LARGE SCALE GENOMIC DNA]</scope>
    <source>
        <strain evidence="9 10">KCTC 22789</strain>
    </source>
</reference>
<evidence type="ECO:0000256" key="7">
    <source>
        <dbReference type="PROSITE-ProRule" id="PRU01373"/>
    </source>
</evidence>
<evidence type="ECO:0000256" key="4">
    <source>
        <dbReference type="ARBA" id="ARBA00022960"/>
    </source>
</evidence>
<dbReference type="PANTHER" id="PTHR36699">
    <property type="entry name" value="LD-TRANSPEPTIDASE"/>
    <property type="match status" value="1"/>
</dbReference>
<feature type="active site" description="Nucleophile" evidence="7">
    <location>
        <position position="180"/>
    </location>
</feature>
<keyword evidence="5 7" id="KW-0573">Peptidoglycan synthesis</keyword>
<evidence type="ECO:0000256" key="6">
    <source>
        <dbReference type="ARBA" id="ARBA00023316"/>
    </source>
</evidence>
<dbReference type="CDD" id="cd16913">
    <property type="entry name" value="YkuD_like"/>
    <property type="match status" value="1"/>
</dbReference>
<dbReference type="EMBL" id="JBHLWE010000029">
    <property type="protein sequence ID" value="MFC0340998.1"/>
    <property type="molecule type" value="Genomic_DNA"/>
</dbReference>
<proteinExistence type="inferred from homology"/>
<evidence type="ECO:0000259" key="8">
    <source>
        <dbReference type="PROSITE" id="PS52029"/>
    </source>
</evidence>
<feature type="domain" description="L,D-TPase catalytic" evidence="8">
    <location>
        <begin position="70"/>
        <end position="204"/>
    </location>
</feature>
<evidence type="ECO:0000256" key="3">
    <source>
        <dbReference type="ARBA" id="ARBA00022679"/>
    </source>
</evidence>
<comment type="caution">
    <text evidence="9">The sequence shown here is derived from an EMBL/GenBank/DDBJ whole genome shotgun (WGS) entry which is preliminary data.</text>
</comment>
<evidence type="ECO:0000256" key="1">
    <source>
        <dbReference type="ARBA" id="ARBA00004752"/>
    </source>
</evidence>
<dbReference type="PANTHER" id="PTHR36699:SF1">
    <property type="entry name" value="L,D-TRANSPEPTIDASE YAFK-RELATED"/>
    <property type="match status" value="1"/>
</dbReference>
<evidence type="ECO:0000313" key="9">
    <source>
        <dbReference type="EMBL" id="MFC0340998.1"/>
    </source>
</evidence>
<dbReference type="SUPFAM" id="SSF141523">
    <property type="entry name" value="L,D-transpeptidase catalytic domain-like"/>
    <property type="match status" value="1"/>
</dbReference>
<comment type="pathway">
    <text evidence="1 7">Cell wall biogenesis; peptidoglycan biosynthesis.</text>
</comment>
<comment type="similarity">
    <text evidence="2">Belongs to the YkuD family.</text>
</comment>
<keyword evidence="10" id="KW-1185">Reference proteome</keyword>
<dbReference type="InterPro" id="IPR005490">
    <property type="entry name" value="LD_TPept_cat_dom"/>
</dbReference>
<dbReference type="Gene3D" id="2.40.440.10">
    <property type="entry name" value="L,D-transpeptidase catalytic domain-like"/>
    <property type="match status" value="1"/>
</dbReference>
<keyword evidence="4 7" id="KW-0133">Cell shape</keyword>
<dbReference type="EC" id="2.-.-.-" evidence="9"/>
<evidence type="ECO:0000313" key="10">
    <source>
        <dbReference type="Proteomes" id="UP001589799"/>
    </source>
</evidence>
<gene>
    <name evidence="9" type="ORF">ACFFII_09510</name>
</gene>
<keyword evidence="3 9" id="KW-0808">Transferase</keyword>
<sequence length="205" mass="22302">MRPLRMAALGTVALAGWLAWTGGIPLPVPLPPTLPLPVPPPATNIPVPRPPRLPEIRIPQPAPAITSPVERILVEKSARRMTIFQRDGNPRVMSIALGFTPEGDKVKQGDGKTPEGIFKVDRLNDRSSFTLSLGLDYPRPEDRARARAEGVDPGGDIMIHGQPNQVAEGFRVKGDWTAGCIAVTNPEIRELFAHTRIGTEVEIRP</sequence>